<dbReference type="Pfam" id="PF02896">
    <property type="entry name" value="PEP-utilizers_C"/>
    <property type="match status" value="1"/>
</dbReference>
<keyword evidence="20" id="KW-0670">Pyruvate</keyword>
<dbReference type="GO" id="GO:0006094">
    <property type="term" value="P:gluconeogenesis"/>
    <property type="evidence" value="ECO:0007669"/>
    <property type="project" value="UniProtKB-UniPathway"/>
</dbReference>
<dbReference type="PANTHER" id="PTHR43030">
    <property type="entry name" value="PHOSPHOENOLPYRUVATE SYNTHASE"/>
    <property type="match status" value="1"/>
</dbReference>
<keyword evidence="9 15" id="KW-0547">Nucleotide-binding</keyword>
<dbReference type="SUPFAM" id="SSF51621">
    <property type="entry name" value="Phosphoenolpyruvate/pyruvate domain"/>
    <property type="match status" value="1"/>
</dbReference>
<dbReference type="InterPro" id="IPR036637">
    <property type="entry name" value="Phosphohistidine_dom_sf"/>
</dbReference>
<comment type="pathway">
    <text evidence="3 15">Carbohydrate biosynthesis; gluconeogenesis.</text>
</comment>
<protein>
    <recommendedName>
        <fullName evidence="6 15">Phosphoenolpyruvate synthase</fullName>
        <shortName evidence="15">PEP synthase</shortName>
        <ecNumber evidence="5 15">2.7.9.2</ecNumber>
    </recommendedName>
    <alternativeName>
        <fullName evidence="13 15">Pyruvate, water dikinase</fullName>
    </alternativeName>
</protein>
<dbReference type="PROSITE" id="PS00370">
    <property type="entry name" value="PEP_ENZYMES_PHOS_SITE"/>
    <property type="match status" value="1"/>
</dbReference>
<feature type="region of interest" description="Disordered" evidence="16">
    <location>
        <begin position="264"/>
        <end position="285"/>
    </location>
</feature>
<dbReference type="RefSeq" id="WP_179793098.1">
    <property type="nucleotide sequence ID" value="NZ_BAABHP010000004.1"/>
</dbReference>
<dbReference type="FunFam" id="3.30.470.20:FF:000017">
    <property type="entry name" value="Phosphoenolpyruvate synthase"/>
    <property type="match status" value="1"/>
</dbReference>
<keyword evidence="11 15" id="KW-0067">ATP-binding</keyword>
<gene>
    <name evidence="20" type="ORF">BJ983_001332</name>
</gene>
<keyword evidence="7 15" id="KW-0808">Transferase</keyword>
<dbReference type="EC" id="2.7.9.2" evidence="5 15"/>
<dbReference type="Proteomes" id="UP000535890">
    <property type="component" value="Unassembled WGS sequence"/>
</dbReference>
<sequence length="792" mass="86605">MDHVRWLETLSSGDVDAVGGKNSSLGEMIQNLESAGVRVPGGFATTADAYRAFLSANGLDDRVRELLDGLDPNGDKLAEVGAAIRDEFTKAEFPEDTADAIREAYAELSRRYDTENVDVAVRSSATAEDLPDASFAGQQDTYLNITGADALMAACKDCFASVFTDRAIAYRTEQGYDHLDLALSVGVQKMVRSDQGSAGVMFTIDSDTGFPDTIVINAAWGLGENVVGGEVTPDQYTVYKPFLENTALRPIIEKSVGAKEKTMQYAADPEQAGDTTENVDTPPEQRSRFVLTDDDILELARWGTTIEKHYDRPMDIEWARDGRTGEMFVVQARPETVQSNAGAGTLQTYRLDETGTVLVSGLAIGQAVASGAVQRIASADDIDTFEEGRVLVTEMTDPDWVPIMRKAAAIVTDRGGRTSHAAIVSRELGVPAIVGTGDATATLSDEQEVTISCVEGDQGQVYEGLLEYTVEDLSLDDVPETRTRVMMNIGNPAAAMQWWRLPAHGIGLARVEYLVNNVIQAHPLALLHPDRIDDEARARIEELTEGYDSNEEYFVEQMARGIGVIAASQYPEPVVVRLSDFKTNEYAGLIGGTTFEPEEENPMLGWRGASRYYSDDYAEAFVLECRALHRVRIEMGFTNVIVMVPFCRTPDEADRVLEILAENGLKRGEDELQVYVMAEIPSNVLQADEFAERFDGFSIGSNDLTQLTLGIGRDDDRLSHLFDERNPAVKKMISMLIETAHAHGRYVGICGQGPSDHPELAEFLVEQGIDSMSLNPDSVLTVIEKVAAAEKK</sequence>
<keyword evidence="12 15" id="KW-0460">Magnesium</keyword>
<evidence type="ECO:0000259" key="17">
    <source>
        <dbReference type="Pfam" id="PF00391"/>
    </source>
</evidence>
<keyword evidence="21" id="KW-1185">Reference proteome</keyword>
<comment type="function">
    <text evidence="2 15">Catalyzes the phosphorylation of pyruvate to phosphoenolpyruvate.</text>
</comment>
<evidence type="ECO:0000256" key="1">
    <source>
        <dbReference type="ARBA" id="ARBA00001946"/>
    </source>
</evidence>
<organism evidence="20 21">
    <name type="scientific">Actinomycetospora corticicola</name>
    <dbReference type="NCBI Taxonomy" id="663602"/>
    <lineage>
        <taxon>Bacteria</taxon>
        <taxon>Bacillati</taxon>
        <taxon>Actinomycetota</taxon>
        <taxon>Actinomycetes</taxon>
        <taxon>Pseudonocardiales</taxon>
        <taxon>Pseudonocardiaceae</taxon>
        <taxon>Actinomycetospora</taxon>
    </lineage>
</organism>
<comment type="similarity">
    <text evidence="4 15">Belongs to the PEP-utilizing enzyme family.</text>
</comment>
<feature type="domain" description="Pyruvate phosphate dikinase AMP/ATP-binding" evidence="18">
    <location>
        <begin position="16"/>
        <end position="342"/>
    </location>
</feature>
<dbReference type="InterPro" id="IPR006319">
    <property type="entry name" value="PEP_synth"/>
</dbReference>
<evidence type="ECO:0000313" key="21">
    <source>
        <dbReference type="Proteomes" id="UP000535890"/>
    </source>
</evidence>
<dbReference type="PANTHER" id="PTHR43030:SF1">
    <property type="entry name" value="PHOSPHOENOLPYRUVATE SYNTHASE"/>
    <property type="match status" value="1"/>
</dbReference>
<evidence type="ECO:0000256" key="6">
    <source>
        <dbReference type="ARBA" id="ARBA00021623"/>
    </source>
</evidence>
<evidence type="ECO:0000313" key="20">
    <source>
        <dbReference type="EMBL" id="NYD35230.1"/>
    </source>
</evidence>
<accession>A0A7Y9J4P4</accession>
<evidence type="ECO:0000256" key="10">
    <source>
        <dbReference type="ARBA" id="ARBA00022777"/>
    </source>
</evidence>
<dbReference type="InterPro" id="IPR013815">
    <property type="entry name" value="ATP_grasp_subdomain_1"/>
</dbReference>
<reference evidence="20 21" key="1">
    <citation type="submission" date="2020-07" db="EMBL/GenBank/DDBJ databases">
        <title>Sequencing the genomes of 1000 actinobacteria strains.</title>
        <authorList>
            <person name="Klenk H.-P."/>
        </authorList>
    </citation>
    <scope>NUCLEOTIDE SEQUENCE [LARGE SCALE GENOMIC DNA]</scope>
    <source>
        <strain evidence="20 21">DSM 45772</strain>
    </source>
</reference>
<name>A0A7Y9J4P4_9PSEU</name>
<evidence type="ECO:0000256" key="9">
    <source>
        <dbReference type="ARBA" id="ARBA00022741"/>
    </source>
</evidence>
<keyword evidence="10 15" id="KW-0418">Kinase</keyword>
<evidence type="ECO:0000256" key="15">
    <source>
        <dbReference type="PIRNR" id="PIRNR000854"/>
    </source>
</evidence>
<proteinExistence type="inferred from homology"/>
<dbReference type="EMBL" id="JACCBN010000001">
    <property type="protein sequence ID" value="NYD35230.1"/>
    <property type="molecule type" value="Genomic_DNA"/>
</dbReference>
<evidence type="ECO:0000256" key="3">
    <source>
        <dbReference type="ARBA" id="ARBA00004742"/>
    </source>
</evidence>
<dbReference type="NCBIfam" id="TIGR01418">
    <property type="entry name" value="PEP_synth"/>
    <property type="match status" value="1"/>
</dbReference>
<dbReference type="InterPro" id="IPR000121">
    <property type="entry name" value="PEP_util_C"/>
</dbReference>
<comment type="caution">
    <text evidence="20">The sequence shown here is derived from an EMBL/GenBank/DDBJ whole genome shotgun (WGS) entry which is preliminary data.</text>
</comment>
<dbReference type="Pfam" id="PF01326">
    <property type="entry name" value="PPDK_N"/>
    <property type="match status" value="1"/>
</dbReference>
<evidence type="ECO:0000256" key="2">
    <source>
        <dbReference type="ARBA" id="ARBA00002988"/>
    </source>
</evidence>
<dbReference type="Gene3D" id="3.30.1490.20">
    <property type="entry name" value="ATP-grasp fold, A domain"/>
    <property type="match status" value="1"/>
</dbReference>
<evidence type="ECO:0000256" key="5">
    <source>
        <dbReference type="ARBA" id="ARBA00011996"/>
    </source>
</evidence>
<evidence type="ECO:0000256" key="7">
    <source>
        <dbReference type="ARBA" id="ARBA00022679"/>
    </source>
</evidence>
<evidence type="ECO:0000259" key="18">
    <source>
        <dbReference type="Pfam" id="PF01326"/>
    </source>
</evidence>
<dbReference type="PRINTS" id="PR01736">
    <property type="entry name" value="PHPHTRNFRASE"/>
</dbReference>
<evidence type="ECO:0000259" key="19">
    <source>
        <dbReference type="Pfam" id="PF02896"/>
    </source>
</evidence>
<dbReference type="PIRSF" id="PIRSF000854">
    <property type="entry name" value="PEP_synthase"/>
    <property type="match status" value="1"/>
</dbReference>
<feature type="domain" description="PEP-utilising enzyme C-terminal" evidence="19">
    <location>
        <begin position="479"/>
        <end position="788"/>
    </location>
</feature>
<evidence type="ECO:0000256" key="11">
    <source>
        <dbReference type="ARBA" id="ARBA00022840"/>
    </source>
</evidence>
<dbReference type="GO" id="GO:0005524">
    <property type="term" value="F:ATP binding"/>
    <property type="evidence" value="ECO:0007669"/>
    <property type="project" value="UniProtKB-KW"/>
</dbReference>
<dbReference type="InterPro" id="IPR015813">
    <property type="entry name" value="Pyrv/PenolPyrv_kinase-like_dom"/>
</dbReference>
<dbReference type="SUPFAM" id="SSF52009">
    <property type="entry name" value="Phosphohistidine domain"/>
    <property type="match status" value="1"/>
</dbReference>
<dbReference type="InterPro" id="IPR002192">
    <property type="entry name" value="PPDK_AMP/ATP-bd"/>
</dbReference>
<feature type="domain" description="PEP-utilising enzyme mobile" evidence="17">
    <location>
        <begin position="385"/>
        <end position="456"/>
    </location>
</feature>
<comment type="cofactor">
    <cofactor evidence="1 15">
        <name>Mg(2+)</name>
        <dbReference type="ChEBI" id="CHEBI:18420"/>
    </cofactor>
</comment>
<dbReference type="GO" id="GO:0046872">
    <property type="term" value="F:metal ion binding"/>
    <property type="evidence" value="ECO:0007669"/>
    <property type="project" value="UniProtKB-KW"/>
</dbReference>
<dbReference type="InterPro" id="IPR040442">
    <property type="entry name" value="Pyrv_kinase-like_dom_sf"/>
</dbReference>
<evidence type="ECO:0000256" key="13">
    <source>
        <dbReference type="ARBA" id="ARBA00033470"/>
    </source>
</evidence>
<dbReference type="Gene3D" id="3.30.470.20">
    <property type="entry name" value="ATP-grasp fold, B domain"/>
    <property type="match status" value="1"/>
</dbReference>
<comment type="catalytic activity">
    <reaction evidence="14 15">
        <text>pyruvate + ATP + H2O = phosphoenolpyruvate + AMP + phosphate + 2 H(+)</text>
        <dbReference type="Rhea" id="RHEA:11364"/>
        <dbReference type="ChEBI" id="CHEBI:15361"/>
        <dbReference type="ChEBI" id="CHEBI:15377"/>
        <dbReference type="ChEBI" id="CHEBI:15378"/>
        <dbReference type="ChEBI" id="CHEBI:30616"/>
        <dbReference type="ChEBI" id="CHEBI:43474"/>
        <dbReference type="ChEBI" id="CHEBI:58702"/>
        <dbReference type="ChEBI" id="CHEBI:456215"/>
        <dbReference type="EC" id="2.7.9.2"/>
    </reaction>
</comment>
<evidence type="ECO:0000256" key="14">
    <source>
        <dbReference type="ARBA" id="ARBA00047700"/>
    </source>
</evidence>
<dbReference type="Gene3D" id="3.50.30.10">
    <property type="entry name" value="Phosphohistidine domain"/>
    <property type="match status" value="1"/>
</dbReference>
<dbReference type="SUPFAM" id="SSF56059">
    <property type="entry name" value="Glutathione synthetase ATP-binding domain-like"/>
    <property type="match status" value="1"/>
</dbReference>
<dbReference type="NCBIfam" id="NF005057">
    <property type="entry name" value="PRK06464.1"/>
    <property type="match status" value="1"/>
</dbReference>
<dbReference type="InterPro" id="IPR008279">
    <property type="entry name" value="PEP-util_enz_mobile_dom"/>
</dbReference>
<evidence type="ECO:0000256" key="4">
    <source>
        <dbReference type="ARBA" id="ARBA00007837"/>
    </source>
</evidence>
<dbReference type="GO" id="GO:0008986">
    <property type="term" value="F:pyruvate, water dikinase activity"/>
    <property type="evidence" value="ECO:0007669"/>
    <property type="project" value="UniProtKB-EC"/>
</dbReference>
<keyword evidence="8 15" id="KW-0479">Metal-binding</keyword>
<dbReference type="PROSITE" id="PS00742">
    <property type="entry name" value="PEP_ENZYMES_2"/>
    <property type="match status" value="1"/>
</dbReference>
<dbReference type="Gene3D" id="3.20.20.60">
    <property type="entry name" value="Phosphoenolpyruvate-binding domains"/>
    <property type="match status" value="1"/>
</dbReference>
<dbReference type="InterPro" id="IPR018274">
    <property type="entry name" value="PEP_util_AS"/>
</dbReference>
<dbReference type="UniPathway" id="UPA00138"/>
<dbReference type="Pfam" id="PF00391">
    <property type="entry name" value="PEP-utilizers"/>
    <property type="match status" value="1"/>
</dbReference>
<evidence type="ECO:0000256" key="16">
    <source>
        <dbReference type="SAM" id="MobiDB-lite"/>
    </source>
</evidence>
<evidence type="ECO:0000256" key="8">
    <source>
        <dbReference type="ARBA" id="ARBA00022723"/>
    </source>
</evidence>
<evidence type="ECO:0000256" key="12">
    <source>
        <dbReference type="ARBA" id="ARBA00022842"/>
    </source>
</evidence>
<dbReference type="FunFam" id="3.30.1490.20:FF:000010">
    <property type="entry name" value="Phosphoenolpyruvate synthase"/>
    <property type="match status" value="1"/>
</dbReference>
<dbReference type="InterPro" id="IPR023151">
    <property type="entry name" value="PEP_util_CS"/>
</dbReference>
<dbReference type="AlphaFoldDB" id="A0A7Y9J4P4"/>